<proteinExistence type="predicted"/>
<dbReference type="Gene3D" id="2.60.40.10">
    <property type="entry name" value="Immunoglobulins"/>
    <property type="match status" value="3"/>
</dbReference>
<name>A0ABV3ESR9_9ACTN</name>
<feature type="domain" description="Fibronectin type-III" evidence="4">
    <location>
        <begin position="481"/>
        <end position="583"/>
    </location>
</feature>
<dbReference type="InterPro" id="IPR003961">
    <property type="entry name" value="FN3_dom"/>
</dbReference>
<keyword evidence="1" id="KW-0378">Hydrolase</keyword>
<evidence type="ECO:0000256" key="3">
    <source>
        <dbReference type="SAM" id="SignalP"/>
    </source>
</evidence>
<dbReference type="InterPro" id="IPR037524">
    <property type="entry name" value="PA14/GLEYA"/>
</dbReference>
<dbReference type="SMART" id="SM00758">
    <property type="entry name" value="PA14"/>
    <property type="match status" value="1"/>
</dbReference>
<dbReference type="InterPro" id="IPR011658">
    <property type="entry name" value="PA14_dom"/>
</dbReference>
<evidence type="ECO:0000256" key="1">
    <source>
        <dbReference type="ARBA" id="ARBA00023295"/>
    </source>
</evidence>
<dbReference type="PROSITE" id="PS50853">
    <property type="entry name" value="FN3"/>
    <property type="match status" value="2"/>
</dbReference>
<dbReference type="CDD" id="cd00063">
    <property type="entry name" value="FN3"/>
    <property type="match status" value="1"/>
</dbReference>
<gene>
    <name evidence="6" type="ORF">AB0D95_18335</name>
</gene>
<dbReference type="Proteomes" id="UP001551584">
    <property type="component" value="Unassembled WGS sequence"/>
</dbReference>
<comment type="caution">
    <text evidence="6">The sequence shown here is derived from an EMBL/GenBank/DDBJ whole genome shotgun (WGS) entry which is preliminary data.</text>
</comment>
<evidence type="ECO:0000313" key="7">
    <source>
        <dbReference type="Proteomes" id="UP001551584"/>
    </source>
</evidence>
<dbReference type="EMBL" id="JBEZNA010000042">
    <property type="protein sequence ID" value="MEU9579196.1"/>
    <property type="molecule type" value="Genomic_DNA"/>
</dbReference>
<dbReference type="SMART" id="SM00060">
    <property type="entry name" value="FN3"/>
    <property type="match status" value="2"/>
</dbReference>
<feature type="domain" description="Fibronectin type-III" evidence="4">
    <location>
        <begin position="173"/>
        <end position="270"/>
    </location>
</feature>
<feature type="domain" description="PA14" evidence="5">
    <location>
        <begin position="37"/>
        <end position="177"/>
    </location>
</feature>
<reference evidence="6 7" key="1">
    <citation type="submission" date="2024-06" db="EMBL/GenBank/DDBJ databases">
        <title>The Natural Products Discovery Center: Release of the First 8490 Sequenced Strains for Exploring Actinobacteria Biosynthetic Diversity.</title>
        <authorList>
            <person name="Kalkreuter E."/>
            <person name="Kautsar S.A."/>
            <person name="Yang D."/>
            <person name="Bader C.D."/>
            <person name="Teijaro C.N."/>
            <person name="Fluegel L."/>
            <person name="Davis C.M."/>
            <person name="Simpson J.R."/>
            <person name="Lauterbach L."/>
            <person name="Steele A.D."/>
            <person name="Gui C."/>
            <person name="Meng S."/>
            <person name="Li G."/>
            <person name="Viehrig K."/>
            <person name="Ye F."/>
            <person name="Su P."/>
            <person name="Kiefer A.F."/>
            <person name="Nichols A."/>
            <person name="Cepeda A.J."/>
            <person name="Yan W."/>
            <person name="Fan B."/>
            <person name="Jiang Y."/>
            <person name="Adhikari A."/>
            <person name="Zheng C.-J."/>
            <person name="Schuster L."/>
            <person name="Cowan T.M."/>
            <person name="Smanski M.J."/>
            <person name="Chevrette M.G."/>
            <person name="De Carvalho L.P.S."/>
            <person name="Shen B."/>
        </authorList>
    </citation>
    <scope>NUCLEOTIDE SEQUENCE [LARGE SCALE GENOMIC DNA]</scope>
    <source>
        <strain evidence="6 7">NPDC048117</strain>
    </source>
</reference>
<keyword evidence="7" id="KW-1185">Reference proteome</keyword>
<dbReference type="PROSITE" id="PS51820">
    <property type="entry name" value="PA14"/>
    <property type="match status" value="1"/>
</dbReference>
<keyword evidence="2" id="KW-0624">Polysaccharide degradation</keyword>
<feature type="chain" id="PRO_5045060352" evidence="3">
    <location>
        <begin position="34"/>
        <end position="697"/>
    </location>
</feature>
<evidence type="ECO:0000256" key="2">
    <source>
        <dbReference type="ARBA" id="ARBA00023326"/>
    </source>
</evidence>
<evidence type="ECO:0000313" key="6">
    <source>
        <dbReference type="EMBL" id="MEU9579196.1"/>
    </source>
</evidence>
<dbReference type="SUPFAM" id="SSF49265">
    <property type="entry name" value="Fibronectin type III"/>
    <property type="match status" value="2"/>
</dbReference>
<keyword evidence="1" id="KW-0326">Glycosidase</keyword>
<accession>A0ABV3ESR9</accession>
<protein>
    <submittedName>
        <fullName evidence="6">PA14 domain-containing protein</fullName>
    </submittedName>
</protein>
<dbReference type="RefSeq" id="WP_359273870.1">
    <property type="nucleotide sequence ID" value="NZ_JBEZNA010000042.1"/>
</dbReference>
<keyword evidence="2" id="KW-0119">Carbohydrate metabolism</keyword>
<feature type="signal peptide" evidence="3">
    <location>
        <begin position="1"/>
        <end position="33"/>
    </location>
</feature>
<dbReference type="InterPro" id="IPR013783">
    <property type="entry name" value="Ig-like_fold"/>
</dbReference>
<dbReference type="SUPFAM" id="SSF56988">
    <property type="entry name" value="Anthrax protective antigen"/>
    <property type="match status" value="1"/>
</dbReference>
<evidence type="ECO:0000259" key="4">
    <source>
        <dbReference type="PROSITE" id="PS50853"/>
    </source>
</evidence>
<organism evidence="6 7">
    <name type="scientific">Streptomyces chilikensis</name>
    <dbReference type="NCBI Taxonomy" id="1194079"/>
    <lineage>
        <taxon>Bacteria</taxon>
        <taxon>Bacillati</taxon>
        <taxon>Actinomycetota</taxon>
        <taxon>Actinomycetes</taxon>
        <taxon>Kitasatosporales</taxon>
        <taxon>Streptomycetaceae</taxon>
        <taxon>Streptomyces</taxon>
    </lineage>
</organism>
<evidence type="ECO:0000259" key="5">
    <source>
        <dbReference type="PROSITE" id="PS51820"/>
    </source>
</evidence>
<sequence length="697" mass="73668">MNRIPTARAATAAAVVLATAGGLLGAATTASSAAVTCTSPVFKRQFFANTSFSGTPKKTDCDSRIDQDWSTGAPASGLPSNHFGVRWSVTRDFGSGGPFTFTASSRDGIRVHLDGVRKVDLWKNVSSTVSRTVNLTIPSGKHSLRIDFVNWTGSANVKFAYAPRTSATVDKVAPLTPGGAALTYSTSTHQAKLSWTRRPEMDLAGYQVHRRVAGGSYPAKPLAVTTASATSYTDTPPKDGRLYHYEVRAYDKAGNVSTGTADKGITTVDLTGPAAPAGLTGATDFDGAHLSWKPVADAARYELVRKDPRTGATTVVGSTTQTSFHDREHMAGVYQVRGDDAAGNAGALSAAVTLDGTDTTPPAAPHGPAATVRPGVVYLSVRVPDVPSLHEELDNGARVHFYRTQGSGADARTVDVVCDGHDRPGVDASFLGEGDDAVFQCTDDTVAEATTYTYTSRMLDGDGNASAPSEPVTVVSADRVPPGHVRNLTATPRTDGVLVSWDAPADEDVVAYWGRVGTRNADGTVTWRAANCQTVGGDKRSLLCVDVPDGESELYSVIAKDSYDNWSRTGDPGFPSVAVTELDIVPGEPAQDTGQPLWGSGGWGMSEDLRPVSWYCVRTSDLCDDIVEYRVSRWNPATGSYEPLGTAQPLPAGEYVRFTDETQPLGSVSYYRVVGVLADGTVTAPAAHPWLIRPDLV</sequence>
<dbReference type="InterPro" id="IPR036116">
    <property type="entry name" value="FN3_sf"/>
</dbReference>
<keyword evidence="3" id="KW-0732">Signal</keyword>
<dbReference type="Pfam" id="PF07691">
    <property type="entry name" value="PA14"/>
    <property type="match status" value="1"/>
</dbReference>